<evidence type="ECO:0000256" key="1">
    <source>
        <dbReference type="SAM" id="SignalP"/>
    </source>
</evidence>
<organism evidence="3 4">
    <name type="scientific">Marinomonas colpomeniae</name>
    <dbReference type="NCBI Taxonomy" id="2774408"/>
    <lineage>
        <taxon>Bacteria</taxon>
        <taxon>Pseudomonadati</taxon>
        <taxon>Pseudomonadota</taxon>
        <taxon>Gammaproteobacteria</taxon>
        <taxon>Oceanospirillales</taxon>
        <taxon>Oceanospirillaceae</taxon>
        <taxon>Marinomonas</taxon>
    </lineage>
</organism>
<evidence type="ECO:0000259" key="2">
    <source>
        <dbReference type="Pfam" id="PF01764"/>
    </source>
</evidence>
<dbReference type="SUPFAM" id="SSF53474">
    <property type="entry name" value="alpha/beta-Hydrolases"/>
    <property type="match status" value="1"/>
</dbReference>
<reference evidence="3 4" key="1">
    <citation type="submission" date="2020-09" db="EMBL/GenBank/DDBJ databases">
        <title>Marinomonas sp. nov., isolated from the cysticercosis algae of Qingdao, China.</title>
        <authorList>
            <person name="Sun X."/>
        </authorList>
    </citation>
    <scope>NUCLEOTIDE SEQUENCE [LARGE SCALE GENOMIC DNA]</scope>
    <source>
        <strain evidence="3 4">SM2066</strain>
    </source>
</reference>
<name>A0ABR8P1I1_9GAMM</name>
<feature type="domain" description="Fungal lipase-type" evidence="2">
    <location>
        <begin position="81"/>
        <end position="202"/>
    </location>
</feature>
<feature type="signal peptide" evidence="1">
    <location>
        <begin position="1"/>
        <end position="22"/>
    </location>
</feature>
<protein>
    <submittedName>
        <fullName evidence="3">Lipase family protein</fullName>
    </submittedName>
</protein>
<comment type="caution">
    <text evidence="3">The sequence shown here is derived from an EMBL/GenBank/DDBJ whole genome shotgun (WGS) entry which is preliminary data.</text>
</comment>
<dbReference type="Gene3D" id="3.40.50.1820">
    <property type="entry name" value="alpha/beta hydrolase"/>
    <property type="match status" value="1"/>
</dbReference>
<dbReference type="InterPro" id="IPR029058">
    <property type="entry name" value="AB_hydrolase_fold"/>
</dbReference>
<proteinExistence type="predicted"/>
<sequence length="289" mass="31775">MLKIRPAILSALLLILSQWTFAVQNFLAIQTQAVFSNDTYLAADEIEASLLEQGQVYVHQAVLQDIQVRYFLSKSNDAQTVGVRGTANLTNAMLDLDVALQLDTQLNIKLHNGFSSSAKAVYRDIKPYLVADKPIHLTGHSLGGAIAVVLAMYLQQDGFDVTQVITFGQPKVTNVAGAAKFTELPLIRVVTPNDIVPLVPPLSPLQIKELDIYWHMGVEVILMGNGEYAETSGVKSALRATKFTTSIPSEKNLNAHKMTTYMTLISKLKESSLEVPYEMEIGFFGFSIN</sequence>
<dbReference type="PANTHER" id="PTHR45856">
    <property type="entry name" value="ALPHA/BETA-HYDROLASES SUPERFAMILY PROTEIN"/>
    <property type="match status" value="1"/>
</dbReference>
<dbReference type="InterPro" id="IPR051218">
    <property type="entry name" value="Sec_MonoDiacylglyc_Lipase"/>
</dbReference>
<keyword evidence="1" id="KW-0732">Signal</keyword>
<dbReference type="RefSeq" id="WP_191595089.1">
    <property type="nucleotide sequence ID" value="NZ_JACYFC010000003.1"/>
</dbReference>
<evidence type="ECO:0000313" key="3">
    <source>
        <dbReference type="EMBL" id="MBD5771730.1"/>
    </source>
</evidence>
<dbReference type="EMBL" id="JACYFC010000003">
    <property type="protein sequence ID" value="MBD5771730.1"/>
    <property type="molecule type" value="Genomic_DNA"/>
</dbReference>
<dbReference type="Proteomes" id="UP000604161">
    <property type="component" value="Unassembled WGS sequence"/>
</dbReference>
<dbReference type="PANTHER" id="PTHR45856:SF24">
    <property type="entry name" value="FUNGAL LIPASE-LIKE DOMAIN-CONTAINING PROTEIN"/>
    <property type="match status" value="1"/>
</dbReference>
<dbReference type="Pfam" id="PF01764">
    <property type="entry name" value="Lipase_3"/>
    <property type="match status" value="1"/>
</dbReference>
<dbReference type="CDD" id="cd00519">
    <property type="entry name" value="Lipase_3"/>
    <property type="match status" value="1"/>
</dbReference>
<gene>
    <name evidence="3" type="ORF">IF202_11765</name>
</gene>
<evidence type="ECO:0000313" key="4">
    <source>
        <dbReference type="Proteomes" id="UP000604161"/>
    </source>
</evidence>
<feature type="chain" id="PRO_5046032572" evidence="1">
    <location>
        <begin position="23"/>
        <end position="289"/>
    </location>
</feature>
<dbReference type="InterPro" id="IPR002921">
    <property type="entry name" value="Fungal_lipase-type"/>
</dbReference>
<accession>A0ABR8P1I1</accession>
<keyword evidence="4" id="KW-1185">Reference proteome</keyword>